<gene>
    <name evidence="1" type="ORF">ENSA5_21700</name>
</gene>
<proteinExistence type="predicted"/>
<protein>
    <submittedName>
        <fullName evidence="1">Uncharacterized protein</fullName>
    </submittedName>
</protein>
<dbReference type="RefSeq" id="WP_106391597.1">
    <property type="nucleotide sequence ID" value="NZ_PVNK01000114.1"/>
</dbReference>
<evidence type="ECO:0000313" key="1">
    <source>
        <dbReference type="EMBL" id="PRQ02525.1"/>
    </source>
</evidence>
<reference evidence="1 2" key="1">
    <citation type="submission" date="2018-03" db="EMBL/GenBank/DDBJ databases">
        <title>Draft Genome Sequences of the Obligatory Marine Myxobacteria Enhygromyxa salina SWB005.</title>
        <authorList>
            <person name="Poehlein A."/>
            <person name="Moghaddam J.A."/>
            <person name="Harms H."/>
            <person name="Alanjari M."/>
            <person name="Koenig G.M."/>
            <person name="Daniel R."/>
            <person name="Schaeberle T.F."/>
        </authorList>
    </citation>
    <scope>NUCLEOTIDE SEQUENCE [LARGE SCALE GENOMIC DNA]</scope>
    <source>
        <strain evidence="1 2">SWB005</strain>
    </source>
</reference>
<organism evidence="1 2">
    <name type="scientific">Enhygromyxa salina</name>
    <dbReference type="NCBI Taxonomy" id="215803"/>
    <lineage>
        <taxon>Bacteria</taxon>
        <taxon>Pseudomonadati</taxon>
        <taxon>Myxococcota</taxon>
        <taxon>Polyangia</taxon>
        <taxon>Nannocystales</taxon>
        <taxon>Nannocystaceae</taxon>
        <taxon>Enhygromyxa</taxon>
    </lineage>
</organism>
<keyword evidence="2" id="KW-1185">Reference proteome</keyword>
<accession>A0A2S9YBP7</accession>
<dbReference type="Proteomes" id="UP000237968">
    <property type="component" value="Unassembled WGS sequence"/>
</dbReference>
<dbReference type="EMBL" id="PVNK01000114">
    <property type="protein sequence ID" value="PRQ02525.1"/>
    <property type="molecule type" value="Genomic_DNA"/>
</dbReference>
<sequence>MTTDDPRTLQWRPACPWATPVPLTAADFEPLDEDHRDWCLRTDLAALAAFGVAGFDDGDLSVGFADFQLPARYPVALRLGSGRAVFHRGKYIKGVGRTQLAANWADASDVLHSSGHMYPSGAIREYLVSRYLEARGQGEVIVPCEGVAFRPLPATFGAALRAHAKRAGVRLAPADARMQALTFKPGGFARWSNFVWFATHGFGDLDEVIRMGLALRHFADPSATVDPDACTPSAIVASLDAAVAQTRRNFGRFFDAGIYWGSFTNNATLDGRFLDLELPTLLAEPMVVALAPHQKRTGLSVCTAPIYQWFGAELVDAAAALAACVARLRQRLGELSERCVHPSAASFCRAIAEGLAETFGPEHWIHDRQQWRRDLLDRYEGLPGCPYDPEPLVDALVGDAPVQIALRRVELGLVDPEPAIAVATFVTDEAPTPEDSDGVRTLLNNLVAELDQCTEVDELLRGLERASERIRAKVQPRPGPERRAAS</sequence>
<name>A0A2S9YBP7_9BACT</name>
<evidence type="ECO:0000313" key="2">
    <source>
        <dbReference type="Proteomes" id="UP000237968"/>
    </source>
</evidence>
<dbReference type="AlphaFoldDB" id="A0A2S9YBP7"/>
<comment type="caution">
    <text evidence="1">The sequence shown here is derived from an EMBL/GenBank/DDBJ whole genome shotgun (WGS) entry which is preliminary data.</text>
</comment>